<dbReference type="SUPFAM" id="SSF53098">
    <property type="entry name" value="Ribonuclease H-like"/>
    <property type="match status" value="1"/>
</dbReference>
<dbReference type="Proteomes" id="UP000309594">
    <property type="component" value="Unassembled WGS sequence"/>
</dbReference>
<accession>A0A4U1GLT1</accession>
<gene>
    <name evidence="2" type="ORF">FBD94_06480</name>
</gene>
<proteinExistence type="predicted"/>
<dbReference type="InterPro" id="IPR001584">
    <property type="entry name" value="Integrase_cat-core"/>
</dbReference>
<dbReference type="Pfam" id="PF13333">
    <property type="entry name" value="rve_2"/>
    <property type="match status" value="1"/>
</dbReference>
<dbReference type="AlphaFoldDB" id="A0A4U1GLT1"/>
<reference evidence="2 3" key="1">
    <citation type="submission" date="2019-04" db="EMBL/GenBank/DDBJ databases">
        <title>Pedobacter sp. RP-1-16 sp. nov., isolated from Arctic soil.</title>
        <authorList>
            <person name="Dahal R.H."/>
            <person name="Kim D.-U."/>
        </authorList>
    </citation>
    <scope>NUCLEOTIDE SEQUENCE [LARGE SCALE GENOMIC DNA]</scope>
    <source>
        <strain evidence="2 3">RP-1-16</strain>
    </source>
</reference>
<dbReference type="GO" id="GO:0015074">
    <property type="term" value="P:DNA integration"/>
    <property type="evidence" value="ECO:0007669"/>
    <property type="project" value="InterPro"/>
</dbReference>
<name>A0A4U1GLT1_9SPHI</name>
<protein>
    <recommendedName>
        <fullName evidence="1">Integrase catalytic domain-containing protein</fullName>
    </recommendedName>
</protein>
<evidence type="ECO:0000313" key="3">
    <source>
        <dbReference type="Proteomes" id="UP000309594"/>
    </source>
</evidence>
<dbReference type="PANTHER" id="PTHR46889:SF4">
    <property type="entry name" value="TRANSPOSASE INSO FOR INSERTION SEQUENCE ELEMENT IS911B-RELATED"/>
    <property type="match status" value="1"/>
</dbReference>
<evidence type="ECO:0000259" key="1">
    <source>
        <dbReference type="Pfam" id="PF13333"/>
    </source>
</evidence>
<dbReference type="InterPro" id="IPR050900">
    <property type="entry name" value="Transposase_IS3/IS150/IS904"/>
</dbReference>
<organism evidence="2 3">
    <name type="scientific">Pedobacter hiemivivus</name>
    <dbReference type="NCBI Taxonomy" id="2530454"/>
    <lineage>
        <taxon>Bacteria</taxon>
        <taxon>Pseudomonadati</taxon>
        <taxon>Bacteroidota</taxon>
        <taxon>Sphingobacteriia</taxon>
        <taxon>Sphingobacteriales</taxon>
        <taxon>Sphingobacteriaceae</taxon>
        <taxon>Pedobacter</taxon>
    </lineage>
</organism>
<dbReference type="PANTHER" id="PTHR46889">
    <property type="entry name" value="TRANSPOSASE INSF FOR INSERTION SEQUENCE IS3B-RELATED"/>
    <property type="match status" value="1"/>
</dbReference>
<dbReference type="EMBL" id="SWDX01000002">
    <property type="protein sequence ID" value="TKC63983.1"/>
    <property type="molecule type" value="Genomic_DNA"/>
</dbReference>
<sequence length="62" mass="7312">MDNAIIENFFGILESELFYAKKYTSLDELKTDIKDYIEYYNNNRIKLKLNAKSPVQYRALAA</sequence>
<dbReference type="InterPro" id="IPR012337">
    <property type="entry name" value="RNaseH-like_sf"/>
</dbReference>
<feature type="domain" description="Integrase catalytic" evidence="1">
    <location>
        <begin position="7"/>
        <end position="58"/>
    </location>
</feature>
<comment type="caution">
    <text evidence="2">The sequence shown here is derived from an EMBL/GenBank/DDBJ whole genome shotgun (WGS) entry which is preliminary data.</text>
</comment>
<evidence type="ECO:0000313" key="2">
    <source>
        <dbReference type="EMBL" id="TKC63983.1"/>
    </source>
</evidence>